<keyword evidence="4" id="KW-1185">Reference proteome</keyword>
<name>A0AAW0TUX2_SCYPA</name>
<keyword evidence="2" id="KW-0812">Transmembrane</keyword>
<gene>
    <name evidence="3" type="ORF">O3P69_017140</name>
</gene>
<dbReference type="Proteomes" id="UP001487740">
    <property type="component" value="Unassembled WGS sequence"/>
</dbReference>
<evidence type="ECO:0000313" key="4">
    <source>
        <dbReference type="Proteomes" id="UP001487740"/>
    </source>
</evidence>
<evidence type="ECO:0000256" key="1">
    <source>
        <dbReference type="SAM" id="MobiDB-lite"/>
    </source>
</evidence>
<sequence length="200" mass="21671">MYHHASLAKPQAAGAQRHLTVASPPCPHHHHHHHRLANSALTPVCLMPMLLASVCLVVAGAMGAVVEDRYEHWLKLAEGDERMRAQPPEVFLRRREAAAQSIAVEVLVDALTVQILADGLQVSVAGGCYANTMYLQRLLPTNYTTGHRGVHVVALHPSHASLTLSAYFRTWQPRAAKGLVDALASLQPGTLLVLAAPVNY</sequence>
<protein>
    <submittedName>
        <fullName evidence="3">Uncharacterized protein</fullName>
    </submittedName>
</protein>
<dbReference type="AlphaFoldDB" id="A0AAW0TUX2"/>
<feature type="transmembrane region" description="Helical" evidence="2">
    <location>
        <begin position="46"/>
        <end position="66"/>
    </location>
</feature>
<proteinExistence type="predicted"/>
<comment type="caution">
    <text evidence="3">The sequence shown here is derived from an EMBL/GenBank/DDBJ whole genome shotgun (WGS) entry which is preliminary data.</text>
</comment>
<organism evidence="3 4">
    <name type="scientific">Scylla paramamosain</name>
    <name type="common">Mud crab</name>
    <dbReference type="NCBI Taxonomy" id="85552"/>
    <lineage>
        <taxon>Eukaryota</taxon>
        <taxon>Metazoa</taxon>
        <taxon>Ecdysozoa</taxon>
        <taxon>Arthropoda</taxon>
        <taxon>Crustacea</taxon>
        <taxon>Multicrustacea</taxon>
        <taxon>Malacostraca</taxon>
        <taxon>Eumalacostraca</taxon>
        <taxon>Eucarida</taxon>
        <taxon>Decapoda</taxon>
        <taxon>Pleocyemata</taxon>
        <taxon>Brachyura</taxon>
        <taxon>Eubrachyura</taxon>
        <taxon>Portunoidea</taxon>
        <taxon>Portunidae</taxon>
        <taxon>Portuninae</taxon>
        <taxon>Scylla</taxon>
    </lineage>
</organism>
<keyword evidence="2" id="KW-1133">Transmembrane helix</keyword>
<evidence type="ECO:0000256" key="2">
    <source>
        <dbReference type="SAM" id="Phobius"/>
    </source>
</evidence>
<dbReference type="EMBL" id="JARAKH010000024">
    <property type="protein sequence ID" value="KAK8391321.1"/>
    <property type="molecule type" value="Genomic_DNA"/>
</dbReference>
<keyword evidence="2" id="KW-0472">Membrane</keyword>
<evidence type="ECO:0000313" key="3">
    <source>
        <dbReference type="EMBL" id="KAK8391321.1"/>
    </source>
</evidence>
<feature type="region of interest" description="Disordered" evidence="1">
    <location>
        <begin position="1"/>
        <end position="32"/>
    </location>
</feature>
<reference evidence="3 4" key="1">
    <citation type="submission" date="2023-03" db="EMBL/GenBank/DDBJ databases">
        <title>High-quality genome of Scylla paramamosain provides insights in environmental adaptation.</title>
        <authorList>
            <person name="Zhang L."/>
        </authorList>
    </citation>
    <scope>NUCLEOTIDE SEQUENCE [LARGE SCALE GENOMIC DNA]</scope>
    <source>
        <strain evidence="3">LZ_2023a</strain>
        <tissue evidence="3">Muscle</tissue>
    </source>
</reference>
<accession>A0AAW0TUX2</accession>